<keyword evidence="2" id="KW-1133">Transmembrane helix</keyword>
<comment type="caution">
    <text evidence="4">The sequence shown here is derived from an EMBL/GenBank/DDBJ whole genome shotgun (WGS) entry which is preliminary data.</text>
</comment>
<feature type="domain" description="HNH nuclease" evidence="3">
    <location>
        <begin position="22"/>
        <end position="73"/>
    </location>
</feature>
<dbReference type="InterPro" id="IPR003615">
    <property type="entry name" value="HNH_nuc"/>
</dbReference>
<dbReference type="RefSeq" id="WP_006674033.1">
    <property type="nucleotide sequence ID" value="NZ_AOMA01000160.1"/>
</dbReference>
<dbReference type="GO" id="GO:0008270">
    <property type="term" value="F:zinc ion binding"/>
    <property type="evidence" value="ECO:0007669"/>
    <property type="project" value="InterPro"/>
</dbReference>
<dbReference type="Pfam" id="PF01844">
    <property type="entry name" value="HNH"/>
    <property type="match status" value="1"/>
</dbReference>
<gene>
    <name evidence="4" type="ORF">C446_15733</name>
</gene>
<keyword evidence="4" id="KW-0378">Hydrolase</keyword>
<evidence type="ECO:0000256" key="1">
    <source>
        <dbReference type="SAM" id="MobiDB-lite"/>
    </source>
</evidence>
<sequence>MGSRGDDGDRPDERGYGEGWEQLRQETLRRDGYACTRCGADDRTLQAHHVVPRSQGGPDDLENLLTLCRPCHGVIHQSNSSFDDVRDEASLFPDPEAPEPVARMREPTDGYCSRCGSEFGPEALVAWTDVPPPDSDGNGDGDAPDHLTLCKPCAGFLLENGPACTRESLTANHRFQVHELSAWRLDAPVRPSVFAPSQVAVRREPRTTRERLVDDTPLRFCWNHRGMRWLTVFAIGYAALWLSLGAL</sequence>
<evidence type="ECO:0000256" key="2">
    <source>
        <dbReference type="SAM" id="Phobius"/>
    </source>
</evidence>
<feature type="region of interest" description="Disordered" evidence="1">
    <location>
        <begin position="85"/>
        <end position="105"/>
    </location>
</feature>
<dbReference type="OrthoDB" id="11472at2157"/>
<dbReference type="EMBL" id="AOMA01000160">
    <property type="protein sequence ID" value="EMA31432.1"/>
    <property type="molecule type" value="Genomic_DNA"/>
</dbReference>
<dbReference type="GO" id="GO:0004519">
    <property type="term" value="F:endonuclease activity"/>
    <property type="evidence" value="ECO:0007669"/>
    <property type="project" value="UniProtKB-KW"/>
</dbReference>
<dbReference type="GO" id="GO:0003676">
    <property type="term" value="F:nucleic acid binding"/>
    <property type="evidence" value="ECO:0007669"/>
    <property type="project" value="InterPro"/>
</dbReference>
<dbReference type="eggNOG" id="arCOG03898">
    <property type="taxonomic scope" value="Archaea"/>
</dbReference>
<evidence type="ECO:0000313" key="4">
    <source>
        <dbReference type="EMBL" id="EMA31432.1"/>
    </source>
</evidence>
<reference evidence="4 5" key="1">
    <citation type="journal article" date="2014" name="PLoS Genet.">
        <title>Phylogenetically driven sequencing of extremely halophilic archaea reveals strategies for static and dynamic osmo-response.</title>
        <authorList>
            <person name="Becker E.A."/>
            <person name="Seitzer P.M."/>
            <person name="Tritt A."/>
            <person name="Larsen D."/>
            <person name="Krusor M."/>
            <person name="Yao A.I."/>
            <person name="Wu D."/>
            <person name="Madern D."/>
            <person name="Eisen J.A."/>
            <person name="Darling A.E."/>
            <person name="Facciotti M.T."/>
        </authorList>
    </citation>
    <scope>NUCLEOTIDE SEQUENCE [LARGE SCALE GENOMIC DNA]</scope>
    <source>
        <strain evidence="4 5">JCM 10879</strain>
    </source>
</reference>
<dbReference type="AlphaFoldDB" id="M0LCZ4"/>
<feature type="region of interest" description="Disordered" evidence="1">
    <location>
        <begin position="1"/>
        <end position="23"/>
    </location>
</feature>
<dbReference type="Proteomes" id="UP000011607">
    <property type="component" value="Unassembled WGS sequence"/>
</dbReference>
<dbReference type="CDD" id="cd00085">
    <property type="entry name" value="HNHc"/>
    <property type="match status" value="1"/>
</dbReference>
<protein>
    <submittedName>
        <fullName evidence="4">HNH endonuclease</fullName>
    </submittedName>
</protein>
<dbReference type="Gene3D" id="1.10.30.50">
    <property type="match status" value="1"/>
</dbReference>
<accession>M0LCZ4</accession>
<organism evidence="4 5">
    <name type="scientific">Halobiforma nitratireducens JCM 10879</name>
    <dbReference type="NCBI Taxonomy" id="1227454"/>
    <lineage>
        <taxon>Archaea</taxon>
        <taxon>Methanobacteriati</taxon>
        <taxon>Methanobacteriota</taxon>
        <taxon>Stenosarchaea group</taxon>
        <taxon>Halobacteria</taxon>
        <taxon>Halobacteriales</taxon>
        <taxon>Natrialbaceae</taxon>
        <taxon>Halobiforma</taxon>
    </lineage>
</organism>
<evidence type="ECO:0000313" key="5">
    <source>
        <dbReference type="Proteomes" id="UP000011607"/>
    </source>
</evidence>
<dbReference type="STRING" id="1227454.C446_15733"/>
<dbReference type="PATRIC" id="fig|1227454.3.peg.3224"/>
<name>M0LCZ4_9EURY</name>
<keyword evidence="4" id="KW-0255">Endonuclease</keyword>
<dbReference type="SMART" id="SM00507">
    <property type="entry name" value="HNHc"/>
    <property type="match status" value="1"/>
</dbReference>
<keyword evidence="5" id="KW-1185">Reference proteome</keyword>
<evidence type="ECO:0000259" key="3">
    <source>
        <dbReference type="SMART" id="SM00507"/>
    </source>
</evidence>
<keyword evidence="4" id="KW-0540">Nuclease</keyword>
<feature type="transmembrane region" description="Helical" evidence="2">
    <location>
        <begin position="229"/>
        <end position="246"/>
    </location>
</feature>
<proteinExistence type="predicted"/>
<keyword evidence="2" id="KW-0472">Membrane</keyword>
<keyword evidence="2" id="KW-0812">Transmembrane</keyword>
<dbReference type="InterPro" id="IPR002711">
    <property type="entry name" value="HNH"/>
</dbReference>